<dbReference type="Gene3D" id="3.30.40.10">
    <property type="entry name" value="Zinc/RING finger domain, C3HC4 (zinc finger)"/>
    <property type="match status" value="1"/>
</dbReference>
<dbReference type="GO" id="GO:0008270">
    <property type="term" value="F:zinc ion binding"/>
    <property type="evidence" value="ECO:0007669"/>
    <property type="project" value="UniProtKB-KW"/>
</dbReference>
<keyword evidence="7" id="KW-0862">Zinc</keyword>
<evidence type="ECO:0000256" key="1">
    <source>
        <dbReference type="ARBA" id="ARBA00000900"/>
    </source>
</evidence>
<dbReference type="OMA" id="NDCCVCL"/>
<keyword evidence="3" id="KW-0808">Transferase</keyword>
<evidence type="ECO:0000259" key="10">
    <source>
        <dbReference type="PROSITE" id="PS50089"/>
    </source>
</evidence>
<dbReference type="Gramene" id="KJB33540">
    <property type="protein sequence ID" value="KJB33540"/>
    <property type="gene ID" value="B456_006G016300"/>
</dbReference>
<keyword evidence="5 8" id="KW-0863">Zinc-finger</keyword>
<dbReference type="FunFam" id="3.30.40.10:FF:000127">
    <property type="entry name" value="E3 ubiquitin-protein ligase RNF181"/>
    <property type="match status" value="1"/>
</dbReference>
<feature type="domain" description="RING-type" evidence="10">
    <location>
        <begin position="67"/>
        <end position="108"/>
    </location>
</feature>
<dbReference type="GO" id="GO:0061630">
    <property type="term" value="F:ubiquitin protein ligase activity"/>
    <property type="evidence" value="ECO:0007669"/>
    <property type="project" value="UniProtKB-EC"/>
</dbReference>
<feature type="compositionally biased region" description="Polar residues" evidence="9">
    <location>
        <begin position="177"/>
        <end position="193"/>
    </location>
</feature>
<keyword evidence="4" id="KW-0479">Metal-binding</keyword>
<dbReference type="EMBL" id="CM001745">
    <property type="protein sequence ID" value="KJB33540.1"/>
    <property type="molecule type" value="Genomic_DNA"/>
</dbReference>
<dbReference type="Pfam" id="PF13639">
    <property type="entry name" value="zf-RING_2"/>
    <property type="match status" value="1"/>
</dbReference>
<evidence type="ECO:0000256" key="9">
    <source>
        <dbReference type="SAM" id="MobiDB-lite"/>
    </source>
</evidence>
<keyword evidence="6" id="KW-0833">Ubl conjugation pathway</keyword>
<dbReference type="Proteomes" id="UP000032304">
    <property type="component" value="Chromosome 6"/>
</dbReference>
<accession>A0A0D2SQS9</accession>
<name>A0A0D2SQS9_GOSRA</name>
<dbReference type="AlphaFoldDB" id="A0A0D2SQS9"/>
<dbReference type="STRING" id="29730.A0A0D2SQS9"/>
<evidence type="ECO:0000256" key="8">
    <source>
        <dbReference type="PROSITE-ProRule" id="PRU00175"/>
    </source>
</evidence>
<evidence type="ECO:0000256" key="5">
    <source>
        <dbReference type="ARBA" id="ARBA00022771"/>
    </source>
</evidence>
<evidence type="ECO:0000256" key="2">
    <source>
        <dbReference type="ARBA" id="ARBA00012483"/>
    </source>
</evidence>
<feature type="non-terminal residue" evidence="11">
    <location>
        <position position="1"/>
    </location>
</feature>
<dbReference type="SUPFAM" id="SSF57850">
    <property type="entry name" value="RING/U-box"/>
    <property type="match status" value="1"/>
</dbReference>
<dbReference type="EC" id="2.3.2.27" evidence="2"/>
<dbReference type="eggNOG" id="KOG0800">
    <property type="taxonomic scope" value="Eukaryota"/>
</dbReference>
<comment type="catalytic activity">
    <reaction evidence="1">
        <text>S-ubiquitinyl-[E2 ubiquitin-conjugating enzyme]-L-cysteine + [acceptor protein]-L-lysine = [E2 ubiquitin-conjugating enzyme]-L-cysteine + N(6)-ubiquitinyl-[acceptor protein]-L-lysine.</text>
        <dbReference type="EC" id="2.3.2.27"/>
    </reaction>
</comment>
<protein>
    <recommendedName>
        <fullName evidence="2">RING-type E3 ubiquitin transferase</fullName>
        <ecNumber evidence="2">2.3.2.27</ecNumber>
    </recommendedName>
</protein>
<dbReference type="InterPro" id="IPR013083">
    <property type="entry name" value="Znf_RING/FYVE/PHD"/>
</dbReference>
<proteinExistence type="predicted"/>
<dbReference type="InterPro" id="IPR001841">
    <property type="entry name" value="Znf_RING"/>
</dbReference>
<reference evidence="11 12" key="1">
    <citation type="journal article" date="2012" name="Nature">
        <title>Repeated polyploidization of Gossypium genomes and the evolution of spinnable cotton fibres.</title>
        <authorList>
            <person name="Paterson A.H."/>
            <person name="Wendel J.F."/>
            <person name="Gundlach H."/>
            <person name="Guo H."/>
            <person name="Jenkins J."/>
            <person name="Jin D."/>
            <person name="Llewellyn D."/>
            <person name="Showmaker K.C."/>
            <person name="Shu S."/>
            <person name="Udall J."/>
            <person name="Yoo M.J."/>
            <person name="Byers R."/>
            <person name="Chen W."/>
            <person name="Doron-Faigenboim A."/>
            <person name="Duke M.V."/>
            <person name="Gong L."/>
            <person name="Grimwood J."/>
            <person name="Grover C."/>
            <person name="Grupp K."/>
            <person name="Hu G."/>
            <person name="Lee T.H."/>
            <person name="Li J."/>
            <person name="Lin L."/>
            <person name="Liu T."/>
            <person name="Marler B.S."/>
            <person name="Page J.T."/>
            <person name="Roberts A.W."/>
            <person name="Romanel E."/>
            <person name="Sanders W.S."/>
            <person name="Szadkowski E."/>
            <person name="Tan X."/>
            <person name="Tang H."/>
            <person name="Xu C."/>
            <person name="Wang J."/>
            <person name="Wang Z."/>
            <person name="Zhang D."/>
            <person name="Zhang L."/>
            <person name="Ashrafi H."/>
            <person name="Bedon F."/>
            <person name="Bowers J.E."/>
            <person name="Brubaker C.L."/>
            <person name="Chee P.W."/>
            <person name="Das S."/>
            <person name="Gingle A.R."/>
            <person name="Haigler C.H."/>
            <person name="Harker D."/>
            <person name="Hoffmann L.V."/>
            <person name="Hovav R."/>
            <person name="Jones D.C."/>
            <person name="Lemke C."/>
            <person name="Mansoor S."/>
            <person name="ur Rahman M."/>
            <person name="Rainville L.N."/>
            <person name="Rambani A."/>
            <person name="Reddy U.K."/>
            <person name="Rong J.K."/>
            <person name="Saranga Y."/>
            <person name="Scheffler B.E."/>
            <person name="Scheffler J.A."/>
            <person name="Stelly D.M."/>
            <person name="Triplett B.A."/>
            <person name="Van Deynze A."/>
            <person name="Vaslin M.F."/>
            <person name="Waghmare V.N."/>
            <person name="Walford S.A."/>
            <person name="Wright R.J."/>
            <person name="Zaki E.A."/>
            <person name="Zhang T."/>
            <person name="Dennis E.S."/>
            <person name="Mayer K.F."/>
            <person name="Peterson D.G."/>
            <person name="Rokhsar D.S."/>
            <person name="Wang X."/>
            <person name="Schmutz J."/>
        </authorList>
    </citation>
    <scope>NUCLEOTIDE SEQUENCE [LARGE SCALE GENOMIC DNA]</scope>
</reference>
<dbReference type="GO" id="GO:0005737">
    <property type="term" value="C:cytoplasm"/>
    <property type="evidence" value="ECO:0007669"/>
    <property type="project" value="TreeGrafter"/>
</dbReference>
<evidence type="ECO:0000256" key="4">
    <source>
        <dbReference type="ARBA" id="ARBA00022723"/>
    </source>
</evidence>
<evidence type="ECO:0000313" key="11">
    <source>
        <dbReference type="EMBL" id="KJB33540.1"/>
    </source>
</evidence>
<evidence type="ECO:0000256" key="3">
    <source>
        <dbReference type="ARBA" id="ARBA00022679"/>
    </source>
</evidence>
<dbReference type="SMART" id="SM00184">
    <property type="entry name" value="RING"/>
    <property type="match status" value="1"/>
</dbReference>
<dbReference type="PROSITE" id="PS50089">
    <property type="entry name" value="ZF_RING_2"/>
    <property type="match status" value="1"/>
</dbReference>
<dbReference type="PANTHER" id="PTHR15710:SF132">
    <property type="entry name" value="E3 UBIQUITIN-PROTEIN LIGASE MPSR1"/>
    <property type="match status" value="1"/>
</dbReference>
<evidence type="ECO:0000256" key="6">
    <source>
        <dbReference type="ARBA" id="ARBA00022786"/>
    </source>
</evidence>
<organism evidence="11 12">
    <name type="scientific">Gossypium raimondii</name>
    <name type="common">Peruvian cotton</name>
    <name type="synonym">Gossypium klotzschianum subsp. raimondii</name>
    <dbReference type="NCBI Taxonomy" id="29730"/>
    <lineage>
        <taxon>Eukaryota</taxon>
        <taxon>Viridiplantae</taxon>
        <taxon>Streptophyta</taxon>
        <taxon>Embryophyta</taxon>
        <taxon>Tracheophyta</taxon>
        <taxon>Spermatophyta</taxon>
        <taxon>Magnoliopsida</taxon>
        <taxon>eudicotyledons</taxon>
        <taxon>Gunneridae</taxon>
        <taxon>Pentapetalae</taxon>
        <taxon>rosids</taxon>
        <taxon>malvids</taxon>
        <taxon>Malvales</taxon>
        <taxon>Malvaceae</taxon>
        <taxon>Malvoideae</taxon>
        <taxon>Gossypium</taxon>
    </lineage>
</organism>
<evidence type="ECO:0000256" key="7">
    <source>
        <dbReference type="ARBA" id="ARBA00022833"/>
    </source>
</evidence>
<sequence>DSLSFSDFPSMAEAPTPTQQPRPVVYVVFQIGGVGVVSENKLGPAPASKDSIEAMPRIKVKESGNDCCVCLEEFEVEEEAREMPCKHVFHSGCIQKWLLIHGLCPVCRFLMPPETAEIGGGEGNGGRRRMEGGEINGLEIVQSVFAFASLASMMGMMGWGRAFRQPDSGQVDDDRSSNCNTDDTPSNCNTDSN</sequence>
<dbReference type="PANTHER" id="PTHR15710">
    <property type="entry name" value="E3 UBIQUITIN-PROTEIN LIGASE PRAJA"/>
    <property type="match status" value="1"/>
</dbReference>
<dbReference type="GO" id="GO:0016567">
    <property type="term" value="P:protein ubiquitination"/>
    <property type="evidence" value="ECO:0007669"/>
    <property type="project" value="UniProtKB-ARBA"/>
</dbReference>
<keyword evidence="12" id="KW-1185">Reference proteome</keyword>
<evidence type="ECO:0000313" key="12">
    <source>
        <dbReference type="Proteomes" id="UP000032304"/>
    </source>
</evidence>
<feature type="region of interest" description="Disordered" evidence="9">
    <location>
        <begin position="165"/>
        <end position="193"/>
    </location>
</feature>
<gene>
    <name evidence="11" type="ORF">B456_006G016300</name>
</gene>